<dbReference type="Proteomes" id="UP001151699">
    <property type="component" value="Chromosome B"/>
</dbReference>
<gene>
    <name evidence="1" type="ORF">Bhyg_05956</name>
</gene>
<sequence length="72" mass="8551">MDHMVIDNNSSEHNEFWNCVWLENRLISQRNRFTSVMPESHFPRIAVVKNAVIMQYVIFKASNDSRTESNHQ</sequence>
<name>A0A9Q0S1Z1_9DIPT</name>
<feature type="non-terminal residue" evidence="1">
    <location>
        <position position="1"/>
    </location>
</feature>
<keyword evidence="2" id="KW-1185">Reference proteome</keyword>
<dbReference type="AlphaFoldDB" id="A0A9Q0S1Z1"/>
<dbReference type="EMBL" id="WJQU01000002">
    <property type="protein sequence ID" value="KAJ6641023.1"/>
    <property type="molecule type" value="Genomic_DNA"/>
</dbReference>
<accession>A0A9Q0S1Z1</accession>
<organism evidence="1 2">
    <name type="scientific">Pseudolycoriella hygida</name>
    <dbReference type="NCBI Taxonomy" id="35572"/>
    <lineage>
        <taxon>Eukaryota</taxon>
        <taxon>Metazoa</taxon>
        <taxon>Ecdysozoa</taxon>
        <taxon>Arthropoda</taxon>
        <taxon>Hexapoda</taxon>
        <taxon>Insecta</taxon>
        <taxon>Pterygota</taxon>
        <taxon>Neoptera</taxon>
        <taxon>Endopterygota</taxon>
        <taxon>Diptera</taxon>
        <taxon>Nematocera</taxon>
        <taxon>Sciaroidea</taxon>
        <taxon>Sciaridae</taxon>
        <taxon>Pseudolycoriella</taxon>
    </lineage>
</organism>
<comment type="caution">
    <text evidence="1">The sequence shown here is derived from an EMBL/GenBank/DDBJ whole genome shotgun (WGS) entry which is preliminary data.</text>
</comment>
<protein>
    <submittedName>
        <fullName evidence="1">Uncharacterized protein</fullName>
    </submittedName>
</protein>
<evidence type="ECO:0000313" key="2">
    <source>
        <dbReference type="Proteomes" id="UP001151699"/>
    </source>
</evidence>
<evidence type="ECO:0000313" key="1">
    <source>
        <dbReference type="EMBL" id="KAJ6641023.1"/>
    </source>
</evidence>
<reference evidence="1" key="1">
    <citation type="submission" date="2022-07" db="EMBL/GenBank/DDBJ databases">
        <authorList>
            <person name="Trinca V."/>
            <person name="Uliana J.V.C."/>
            <person name="Torres T.T."/>
            <person name="Ward R.J."/>
            <person name="Monesi N."/>
        </authorList>
    </citation>
    <scope>NUCLEOTIDE SEQUENCE</scope>
    <source>
        <strain evidence="1">HSMRA1968</strain>
        <tissue evidence="1">Whole embryos</tissue>
    </source>
</reference>
<proteinExistence type="predicted"/>